<evidence type="ECO:0000256" key="1">
    <source>
        <dbReference type="SAM" id="MobiDB-lite"/>
    </source>
</evidence>
<feature type="region of interest" description="Disordered" evidence="1">
    <location>
        <begin position="151"/>
        <end position="227"/>
    </location>
</feature>
<dbReference type="EMBL" id="CAJFCW020000005">
    <property type="protein sequence ID" value="CAG9120952.1"/>
    <property type="molecule type" value="Genomic_DNA"/>
</dbReference>
<sequence length="227" mass="25322">MAEFFSSTTQRLRDIKSLQQGDTQMTEYIKLLDQIDQYADQHRLNNYERVMLVRIRQELTSAMLDNGMDYMQNVMRLICKRNKRNQQAVDRPGGAWNKKFDRTGAPTKQVVAGLPNTEPSERISMHGSCLDDASSAANFLKSGIGAGRAAESQKKRVASKDKVEQTPGASSELVEDKTMASTTLKAKDPSHDVILEPTQMSSKKKRKNDDGGSCDNLIQDTQSSYAP</sequence>
<comment type="caution">
    <text evidence="2">The sequence shown here is derived from an EMBL/GenBank/DDBJ whole genome shotgun (WGS) entry which is preliminary data.</text>
</comment>
<feature type="compositionally biased region" description="Basic and acidic residues" evidence="1">
    <location>
        <begin position="185"/>
        <end position="194"/>
    </location>
</feature>
<evidence type="ECO:0000313" key="2">
    <source>
        <dbReference type="EMBL" id="CAD5225484.1"/>
    </source>
</evidence>
<feature type="compositionally biased region" description="Basic and acidic residues" evidence="1">
    <location>
        <begin position="151"/>
        <end position="164"/>
    </location>
</feature>
<feature type="compositionally biased region" description="Polar residues" evidence="1">
    <location>
        <begin position="216"/>
        <end position="227"/>
    </location>
</feature>
<dbReference type="EMBL" id="CAJFDH010000005">
    <property type="protein sequence ID" value="CAD5225484.1"/>
    <property type="molecule type" value="Genomic_DNA"/>
</dbReference>
<accession>A0A811LE91</accession>
<dbReference type="Proteomes" id="UP000783686">
    <property type="component" value="Unassembled WGS sequence"/>
</dbReference>
<dbReference type="AlphaFoldDB" id="A0A811LE91"/>
<organism evidence="2 3">
    <name type="scientific">Bursaphelenchus okinawaensis</name>
    <dbReference type="NCBI Taxonomy" id="465554"/>
    <lineage>
        <taxon>Eukaryota</taxon>
        <taxon>Metazoa</taxon>
        <taxon>Ecdysozoa</taxon>
        <taxon>Nematoda</taxon>
        <taxon>Chromadorea</taxon>
        <taxon>Rhabditida</taxon>
        <taxon>Tylenchina</taxon>
        <taxon>Tylenchomorpha</taxon>
        <taxon>Aphelenchoidea</taxon>
        <taxon>Aphelenchoididae</taxon>
        <taxon>Bursaphelenchus</taxon>
    </lineage>
</organism>
<name>A0A811LE91_9BILA</name>
<evidence type="ECO:0000313" key="3">
    <source>
        <dbReference type="Proteomes" id="UP000614601"/>
    </source>
</evidence>
<reference evidence="2" key="1">
    <citation type="submission" date="2020-09" db="EMBL/GenBank/DDBJ databases">
        <authorList>
            <person name="Kikuchi T."/>
        </authorList>
    </citation>
    <scope>NUCLEOTIDE SEQUENCE</scope>
    <source>
        <strain evidence="2">SH1</strain>
    </source>
</reference>
<keyword evidence="3" id="KW-1185">Reference proteome</keyword>
<dbReference type="Proteomes" id="UP000614601">
    <property type="component" value="Unassembled WGS sequence"/>
</dbReference>
<protein>
    <submittedName>
        <fullName evidence="2">Uncharacterized protein</fullName>
    </submittedName>
</protein>
<proteinExistence type="predicted"/>
<gene>
    <name evidence="2" type="ORF">BOKJ2_LOCUS11601</name>
</gene>